<name>A0A9X4ADM3_9BACI</name>
<dbReference type="CDD" id="cd02440">
    <property type="entry name" value="AdoMet_MTases"/>
    <property type="match status" value="1"/>
</dbReference>
<sequence length="247" mass="28836">MSYQKMAYVYDALMEDAPYNLWEQMTLAIFNQYGENIQTVADLGCGTGEITRRLANHNYKMYGVDMSLDMLSYAEHANETQTNSVMWIRQDIRQLDGFEELDAIISYCDVMNYIVKLSDIQSVFKRVKTSLKIGGLFIFDVHSLNHVEQNLKGQTFAEVYDDLSYIWFCESGENDGEVFHDLTFFVLEGNQYERFDETHHQRTYSVNTYKELLEQTGFSLKAIFGDFDISNQLDEQKNQRIFFVCQA</sequence>
<proteinExistence type="predicted"/>
<dbReference type="PANTHER" id="PTHR43861">
    <property type="entry name" value="TRANS-ACONITATE 2-METHYLTRANSFERASE-RELATED"/>
    <property type="match status" value="1"/>
</dbReference>
<feature type="domain" description="Methyltransferase" evidence="2">
    <location>
        <begin position="40"/>
        <end position="135"/>
    </location>
</feature>
<evidence type="ECO:0000256" key="1">
    <source>
        <dbReference type="ARBA" id="ARBA00022679"/>
    </source>
</evidence>
<evidence type="ECO:0000313" key="3">
    <source>
        <dbReference type="EMBL" id="MDC3415586.1"/>
    </source>
</evidence>
<gene>
    <name evidence="3" type="ORF">NC799_01505</name>
</gene>
<dbReference type="Gene3D" id="3.40.50.150">
    <property type="entry name" value="Vaccinia Virus protein VP39"/>
    <property type="match status" value="1"/>
</dbReference>
<dbReference type="InterPro" id="IPR041698">
    <property type="entry name" value="Methyltransf_25"/>
</dbReference>
<dbReference type="GO" id="GO:0032259">
    <property type="term" value="P:methylation"/>
    <property type="evidence" value="ECO:0007669"/>
    <property type="project" value="UniProtKB-KW"/>
</dbReference>
<dbReference type="Gene3D" id="2.20.25.110">
    <property type="entry name" value="S-adenosyl-L-methionine-dependent methyltransferases"/>
    <property type="match status" value="1"/>
</dbReference>
<dbReference type="RefSeq" id="WP_272444543.1">
    <property type="nucleotide sequence ID" value="NZ_JAMQKC010000001.1"/>
</dbReference>
<dbReference type="AlphaFoldDB" id="A0A9X4ADM3"/>
<accession>A0A9X4ADM3</accession>
<keyword evidence="3" id="KW-0489">Methyltransferase</keyword>
<dbReference type="InterPro" id="IPR029063">
    <property type="entry name" value="SAM-dependent_MTases_sf"/>
</dbReference>
<dbReference type="Pfam" id="PF13649">
    <property type="entry name" value="Methyltransf_25"/>
    <property type="match status" value="1"/>
</dbReference>
<reference evidence="3" key="1">
    <citation type="submission" date="2022-06" db="EMBL/GenBank/DDBJ databases">
        <title>Aquibacillus sp. a new bacterium isolated from soil saline samples.</title>
        <authorList>
            <person name="Galisteo C."/>
            <person name="De La Haba R."/>
            <person name="Sanchez-Porro C."/>
            <person name="Ventosa A."/>
        </authorList>
    </citation>
    <scope>NUCLEOTIDE SEQUENCE</scope>
    <source>
        <strain evidence="3">3ASR75-54</strain>
    </source>
</reference>
<evidence type="ECO:0000259" key="2">
    <source>
        <dbReference type="Pfam" id="PF13649"/>
    </source>
</evidence>
<protein>
    <submittedName>
        <fullName evidence="3">Class I SAM-dependent methyltransferase</fullName>
    </submittedName>
</protein>
<dbReference type="SUPFAM" id="SSF53335">
    <property type="entry name" value="S-adenosyl-L-methionine-dependent methyltransferases"/>
    <property type="match status" value="1"/>
</dbReference>
<dbReference type="EMBL" id="JAMQKC010000001">
    <property type="protein sequence ID" value="MDC3415586.1"/>
    <property type="molecule type" value="Genomic_DNA"/>
</dbReference>
<dbReference type="GO" id="GO:0008168">
    <property type="term" value="F:methyltransferase activity"/>
    <property type="evidence" value="ECO:0007669"/>
    <property type="project" value="UniProtKB-KW"/>
</dbReference>
<evidence type="ECO:0000313" key="4">
    <source>
        <dbReference type="Proteomes" id="UP001145069"/>
    </source>
</evidence>
<organism evidence="3 4">
    <name type="scientific">Aquibacillus salsiterrae</name>
    <dbReference type="NCBI Taxonomy" id="2950439"/>
    <lineage>
        <taxon>Bacteria</taxon>
        <taxon>Bacillati</taxon>
        <taxon>Bacillota</taxon>
        <taxon>Bacilli</taxon>
        <taxon>Bacillales</taxon>
        <taxon>Bacillaceae</taxon>
        <taxon>Aquibacillus</taxon>
    </lineage>
</organism>
<keyword evidence="1" id="KW-0808">Transferase</keyword>
<comment type="caution">
    <text evidence="3">The sequence shown here is derived from an EMBL/GenBank/DDBJ whole genome shotgun (WGS) entry which is preliminary data.</text>
</comment>
<dbReference type="Proteomes" id="UP001145069">
    <property type="component" value="Unassembled WGS sequence"/>
</dbReference>
<keyword evidence="4" id="KW-1185">Reference proteome</keyword>